<dbReference type="AlphaFoldDB" id="A0AAP2E047"/>
<dbReference type="NCBIfam" id="TIGR04183">
    <property type="entry name" value="Por_Secre_tail"/>
    <property type="match status" value="1"/>
</dbReference>
<dbReference type="RefSeq" id="WP_254086208.1">
    <property type="nucleotide sequence ID" value="NZ_JAHESE010000024.1"/>
</dbReference>
<keyword evidence="1" id="KW-0732">Signal</keyword>
<evidence type="ECO:0000313" key="4">
    <source>
        <dbReference type="Proteomes" id="UP001319080"/>
    </source>
</evidence>
<evidence type="ECO:0000259" key="2">
    <source>
        <dbReference type="Pfam" id="PF18962"/>
    </source>
</evidence>
<comment type="caution">
    <text evidence="3">The sequence shown here is derived from an EMBL/GenBank/DDBJ whole genome shotgun (WGS) entry which is preliminary data.</text>
</comment>
<accession>A0AAP2E047</accession>
<protein>
    <submittedName>
        <fullName evidence="3">T9SS type A sorting domain-containing protein</fullName>
    </submittedName>
</protein>
<feature type="signal peptide" evidence="1">
    <location>
        <begin position="1"/>
        <end position="20"/>
    </location>
</feature>
<organism evidence="3 4">
    <name type="scientific">Dawidia cretensis</name>
    <dbReference type="NCBI Taxonomy" id="2782350"/>
    <lineage>
        <taxon>Bacteria</taxon>
        <taxon>Pseudomonadati</taxon>
        <taxon>Bacteroidota</taxon>
        <taxon>Cytophagia</taxon>
        <taxon>Cytophagales</taxon>
        <taxon>Chryseotaleaceae</taxon>
        <taxon>Dawidia</taxon>
    </lineage>
</organism>
<feature type="domain" description="Secretion system C-terminal sorting" evidence="2">
    <location>
        <begin position="41"/>
        <end position="109"/>
    </location>
</feature>
<gene>
    <name evidence="3" type="ORF">KK062_20500</name>
</gene>
<keyword evidence="4" id="KW-1185">Reference proteome</keyword>
<dbReference type="Proteomes" id="UP001319080">
    <property type="component" value="Unassembled WGS sequence"/>
</dbReference>
<dbReference type="Pfam" id="PF18962">
    <property type="entry name" value="Por_Secre_tail"/>
    <property type="match status" value="1"/>
</dbReference>
<evidence type="ECO:0000256" key="1">
    <source>
        <dbReference type="SAM" id="SignalP"/>
    </source>
</evidence>
<reference evidence="3 4" key="1">
    <citation type="submission" date="2021-05" db="EMBL/GenBank/DDBJ databases">
        <title>A Polyphasic approach of four new species of the genus Ohtaekwangia: Ohtaekwangia histidinii sp. nov., Ohtaekwangia cretensis sp. nov., Ohtaekwangia indiensis sp. nov., Ohtaekwangia reichenbachii sp. nov. from diverse environment.</title>
        <authorList>
            <person name="Octaviana S."/>
        </authorList>
    </citation>
    <scope>NUCLEOTIDE SEQUENCE [LARGE SCALE GENOMIC DNA]</scope>
    <source>
        <strain evidence="3 4">PWU5</strain>
    </source>
</reference>
<dbReference type="EMBL" id="JAHESE010000024">
    <property type="protein sequence ID" value="MBT1710633.1"/>
    <property type="molecule type" value="Genomic_DNA"/>
</dbReference>
<evidence type="ECO:0000313" key="3">
    <source>
        <dbReference type="EMBL" id="MBT1710633.1"/>
    </source>
</evidence>
<feature type="chain" id="PRO_5043013206" evidence="1">
    <location>
        <begin position="21"/>
        <end position="118"/>
    </location>
</feature>
<name>A0AAP2E047_9BACT</name>
<sequence>MKRILTVWIILLAASLQVFAQDGDSLRVQSETPDFFKSIHLFPNPAVEYVNVKIDHANVHDIRVTLHNIIGNEMSIETEVVDEHTLRVRVKDFPVGYYLLALRDKNSRHTGTFKFVKR</sequence>
<proteinExistence type="predicted"/>
<dbReference type="InterPro" id="IPR026444">
    <property type="entry name" value="Secre_tail"/>
</dbReference>